<comment type="caution">
    <text evidence="2">The sequence shown here is derived from an EMBL/GenBank/DDBJ whole genome shotgun (WGS) entry which is preliminary data.</text>
</comment>
<dbReference type="GO" id="GO:0044773">
    <property type="term" value="P:mitotic DNA damage checkpoint signaling"/>
    <property type="evidence" value="ECO:0007669"/>
    <property type="project" value="TreeGrafter"/>
</dbReference>
<dbReference type="GO" id="GO:0005634">
    <property type="term" value="C:nucleus"/>
    <property type="evidence" value="ECO:0007669"/>
    <property type="project" value="TreeGrafter"/>
</dbReference>
<dbReference type="GO" id="GO:0005737">
    <property type="term" value="C:cytoplasm"/>
    <property type="evidence" value="ECO:0007669"/>
    <property type="project" value="TreeGrafter"/>
</dbReference>
<dbReference type="Gene3D" id="1.10.510.10">
    <property type="entry name" value="Transferase(Phosphotransferase) domain 1"/>
    <property type="match status" value="1"/>
</dbReference>
<dbReference type="Pfam" id="PF00069">
    <property type="entry name" value="Pkinase"/>
    <property type="match status" value="1"/>
</dbReference>
<dbReference type="EMBL" id="CAJNDS010001691">
    <property type="protein sequence ID" value="CAE7272828.1"/>
    <property type="molecule type" value="Genomic_DNA"/>
</dbReference>
<organism evidence="2 3">
    <name type="scientific">Symbiodinium natans</name>
    <dbReference type="NCBI Taxonomy" id="878477"/>
    <lineage>
        <taxon>Eukaryota</taxon>
        <taxon>Sar</taxon>
        <taxon>Alveolata</taxon>
        <taxon>Dinophyceae</taxon>
        <taxon>Suessiales</taxon>
        <taxon>Symbiodiniaceae</taxon>
        <taxon>Symbiodinium</taxon>
    </lineage>
</organism>
<sequence length="272" mass="30216">MRRSQHCRGVFAHEARGCLHKLPIMPSCAKEPELQGHCLAANLPGLHLFTLQEKCDRSLKDFLGSHSASEPQIAFIVSSIMQGLAHIHQQHVFHRDITDGNILLADCGRRVVICDFDLSVQTSGASEVVWRCGTPGFVAPEIFIKRRGTARSDVFSVGAIAFFAACGKHAFMRETYKATCHATINEEPDFWGGQVLQRSPACLSLIDNMLCKQGFLRPSAAEALMSDWLDQTEKQDLSKALLRTQKLVNVRGWCKRNLGCFNLRYAGQTSAE</sequence>
<evidence type="ECO:0000259" key="1">
    <source>
        <dbReference type="PROSITE" id="PS50011"/>
    </source>
</evidence>
<feature type="domain" description="Protein kinase" evidence="1">
    <location>
        <begin position="1"/>
        <end position="229"/>
    </location>
</feature>
<keyword evidence="3" id="KW-1185">Reference proteome</keyword>
<accession>A0A812MSZ4</accession>
<dbReference type="SUPFAM" id="SSF56112">
    <property type="entry name" value="Protein kinase-like (PK-like)"/>
    <property type="match status" value="1"/>
</dbReference>
<dbReference type="SMART" id="SM00220">
    <property type="entry name" value="S_TKc"/>
    <property type="match status" value="1"/>
</dbReference>
<dbReference type="PROSITE" id="PS50011">
    <property type="entry name" value="PROTEIN_KINASE_DOM"/>
    <property type="match status" value="1"/>
</dbReference>
<dbReference type="AlphaFoldDB" id="A0A812MSZ4"/>
<evidence type="ECO:0000313" key="3">
    <source>
        <dbReference type="Proteomes" id="UP000604046"/>
    </source>
</evidence>
<dbReference type="GO" id="GO:0004674">
    <property type="term" value="F:protein serine/threonine kinase activity"/>
    <property type="evidence" value="ECO:0007669"/>
    <property type="project" value="TreeGrafter"/>
</dbReference>
<evidence type="ECO:0000313" key="2">
    <source>
        <dbReference type="EMBL" id="CAE7272828.1"/>
    </source>
</evidence>
<reference evidence="2" key="1">
    <citation type="submission" date="2021-02" db="EMBL/GenBank/DDBJ databases">
        <authorList>
            <person name="Dougan E. K."/>
            <person name="Rhodes N."/>
            <person name="Thang M."/>
            <person name="Chan C."/>
        </authorList>
    </citation>
    <scope>NUCLEOTIDE SEQUENCE</scope>
</reference>
<dbReference type="GO" id="GO:0005524">
    <property type="term" value="F:ATP binding"/>
    <property type="evidence" value="ECO:0007669"/>
    <property type="project" value="InterPro"/>
</dbReference>
<dbReference type="InterPro" id="IPR011009">
    <property type="entry name" value="Kinase-like_dom_sf"/>
</dbReference>
<dbReference type="PANTHER" id="PTHR44167">
    <property type="entry name" value="OVARIAN-SPECIFIC SERINE/THREONINE-PROTEIN KINASE LOK-RELATED"/>
    <property type="match status" value="1"/>
</dbReference>
<dbReference type="PANTHER" id="PTHR44167:SF18">
    <property type="entry name" value="PROTEIN KINASE DOMAIN-CONTAINING PROTEIN"/>
    <property type="match status" value="1"/>
</dbReference>
<name>A0A812MSZ4_9DINO</name>
<dbReference type="OrthoDB" id="429866at2759"/>
<gene>
    <name evidence="2" type="primary">Stk17b</name>
    <name evidence="2" type="ORF">SNAT2548_LOCUS14476</name>
</gene>
<dbReference type="InterPro" id="IPR000719">
    <property type="entry name" value="Prot_kinase_dom"/>
</dbReference>
<protein>
    <submittedName>
        <fullName evidence="2">Stk17b protein</fullName>
    </submittedName>
</protein>
<proteinExistence type="predicted"/>
<dbReference type="Proteomes" id="UP000604046">
    <property type="component" value="Unassembled WGS sequence"/>
</dbReference>